<name>A0ABN9KPA0_9NEOB</name>
<dbReference type="PANTHER" id="PTHR12552">
    <property type="entry name" value="OLIGOPHRENIN 1"/>
    <property type="match status" value="1"/>
</dbReference>
<protein>
    <recommendedName>
        <fullName evidence="1">BAR domain-containing protein</fullName>
    </recommendedName>
</protein>
<sequence>MHADTSAYIRMACVPSATDGYAESLSSAKRKFAGSLNEFKFRCIGDAETDDEICIARSLQEFAAVLGNLEDERMRMIENAGEVLITPLEKFRKEQIGAAKEVKKKYDKETEKYCSVLEKHMNLSSRKKEVHLHEVGRELTCYGDVQAAGSGANDAMREGPAMTSQSCDRDVITGPALIPTLGPEAAACTARRPPGLQGAFGR</sequence>
<dbReference type="SUPFAM" id="SSF103657">
    <property type="entry name" value="BAR/IMD domain-like"/>
    <property type="match status" value="1"/>
</dbReference>
<reference evidence="2" key="1">
    <citation type="submission" date="2023-07" db="EMBL/GenBank/DDBJ databases">
        <authorList>
            <person name="Stuckert A."/>
        </authorList>
    </citation>
    <scope>NUCLEOTIDE SEQUENCE</scope>
</reference>
<dbReference type="Gene3D" id="1.20.1270.60">
    <property type="entry name" value="Arfaptin homology (AH) domain/BAR domain"/>
    <property type="match status" value="1"/>
</dbReference>
<dbReference type="InterPro" id="IPR047234">
    <property type="entry name" value="GRAF_fam"/>
</dbReference>
<dbReference type="InterPro" id="IPR004148">
    <property type="entry name" value="BAR_dom"/>
</dbReference>
<dbReference type="Proteomes" id="UP001176940">
    <property type="component" value="Unassembled WGS sequence"/>
</dbReference>
<organism evidence="2 3">
    <name type="scientific">Ranitomeya imitator</name>
    <name type="common">mimic poison frog</name>
    <dbReference type="NCBI Taxonomy" id="111125"/>
    <lineage>
        <taxon>Eukaryota</taxon>
        <taxon>Metazoa</taxon>
        <taxon>Chordata</taxon>
        <taxon>Craniata</taxon>
        <taxon>Vertebrata</taxon>
        <taxon>Euteleostomi</taxon>
        <taxon>Amphibia</taxon>
        <taxon>Batrachia</taxon>
        <taxon>Anura</taxon>
        <taxon>Neobatrachia</taxon>
        <taxon>Hyloidea</taxon>
        <taxon>Dendrobatidae</taxon>
        <taxon>Dendrobatinae</taxon>
        <taxon>Ranitomeya</taxon>
    </lineage>
</organism>
<accession>A0ABN9KPA0</accession>
<evidence type="ECO:0000259" key="1">
    <source>
        <dbReference type="Pfam" id="PF16746"/>
    </source>
</evidence>
<gene>
    <name evidence="2" type="ORF">RIMI_LOCUS737482</name>
</gene>
<dbReference type="Pfam" id="PF16746">
    <property type="entry name" value="BAR_3"/>
    <property type="match status" value="1"/>
</dbReference>
<evidence type="ECO:0000313" key="3">
    <source>
        <dbReference type="Proteomes" id="UP001176940"/>
    </source>
</evidence>
<dbReference type="InterPro" id="IPR027267">
    <property type="entry name" value="AH/BAR_dom_sf"/>
</dbReference>
<dbReference type="PANTHER" id="PTHR12552:SF4">
    <property type="entry name" value="RHO GTPASE-ACTIVATING PROTEIN 26"/>
    <property type="match status" value="1"/>
</dbReference>
<feature type="domain" description="BAR" evidence="1">
    <location>
        <begin position="22"/>
        <end position="140"/>
    </location>
</feature>
<proteinExistence type="predicted"/>
<dbReference type="EMBL" id="CAUEEQ010000914">
    <property type="protein sequence ID" value="CAJ0918289.1"/>
    <property type="molecule type" value="Genomic_DNA"/>
</dbReference>
<evidence type="ECO:0000313" key="2">
    <source>
        <dbReference type="EMBL" id="CAJ0918289.1"/>
    </source>
</evidence>
<keyword evidence="3" id="KW-1185">Reference proteome</keyword>
<comment type="caution">
    <text evidence="2">The sequence shown here is derived from an EMBL/GenBank/DDBJ whole genome shotgun (WGS) entry which is preliminary data.</text>
</comment>